<evidence type="ECO:0000313" key="3">
    <source>
        <dbReference type="Proteomes" id="UP001237194"/>
    </source>
</evidence>
<protein>
    <submittedName>
        <fullName evidence="2">Uncharacterized protein</fullName>
    </submittedName>
</protein>
<dbReference type="Proteomes" id="UP001237194">
    <property type="component" value="Unassembled WGS sequence"/>
</dbReference>
<reference evidence="2 3" key="1">
    <citation type="submission" date="2023-04" db="EMBL/GenBank/DDBJ databases">
        <title>A novel species of the genus Streptomyces: Streptomyces pakalii sp. nov. isolated from a Mexican soil jungle.</title>
        <authorList>
            <person name="Chavez-Hernandez M.A."/>
            <person name="Ortiz-Alvarez J."/>
            <person name="Villa-Tanaca L."/>
            <person name="Hernandez-Rodriguez C."/>
        </authorList>
    </citation>
    <scope>NUCLEOTIDE SEQUENCE [LARGE SCALE GENOMIC DNA]</scope>
    <source>
        <strain evidence="2 3">ENCB-J15</strain>
    </source>
</reference>
<proteinExistence type="predicted"/>
<dbReference type="EMBL" id="JARWAF010000015">
    <property type="protein sequence ID" value="MDJ1644510.1"/>
    <property type="molecule type" value="Genomic_DNA"/>
</dbReference>
<evidence type="ECO:0000256" key="1">
    <source>
        <dbReference type="SAM" id="MobiDB-lite"/>
    </source>
</evidence>
<keyword evidence="3" id="KW-1185">Reference proteome</keyword>
<dbReference type="RefSeq" id="WP_283899777.1">
    <property type="nucleotide sequence ID" value="NZ_JARWAF010000015.1"/>
</dbReference>
<sequence>MEPKHSPGDGLAVHTQVGPDYFDDPDRDDAVAAGVRLVNAFRRFGVDLDSISAETVCHGCSPAVKHAYAISLGTVPHTEAEAMATQLDAFADEFERMHDALASQSDDKPATTGSTR</sequence>
<accession>A0ABT7DFE0</accession>
<organism evidence="2 3">
    <name type="scientific">Streptomyces pakalii</name>
    <dbReference type="NCBI Taxonomy" id="3036494"/>
    <lineage>
        <taxon>Bacteria</taxon>
        <taxon>Bacillati</taxon>
        <taxon>Actinomycetota</taxon>
        <taxon>Actinomycetes</taxon>
        <taxon>Kitasatosporales</taxon>
        <taxon>Streptomycetaceae</taxon>
        <taxon>Streptomyces</taxon>
    </lineage>
</organism>
<evidence type="ECO:0000313" key="2">
    <source>
        <dbReference type="EMBL" id="MDJ1644510.1"/>
    </source>
</evidence>
<feature type="region of interest" description="Disordered" evidence="1">
    <location>
        <begin position="1"/>
        <end position="26"/>
    </location>
</feature>
<name>A0ABT7DFE0_9ACTN</name>
<comment type="caution">
    <text evidence="2">The sequence shown here is derived from an EMBL/GenBank/DDBJ whole genome shotgun (WGS) entry which is preliminary data.</text>
</comment>
<gene>
    <name evidence="2" type="ORF">P5W92_29455</name>
</gene>